<sequence>MAVLVCGESGRGLGGLGSPHGHHTAPSVSPFYPAVSHAFTEQHRNGSPHGVLLLESPCLIPGAEGKKESGNDQQPAKKGKSKPVPSSGELTSKDNHRCTWETSGEGEVTLLVTCSHGEESYQCRYMGQPDLCPSYGAKSSQYWKQVVGKLKKKRNACEGEKVLKTRTCKKAPVEAHLRLEERATEDWGKERVEKKLLADPEPSEKEKVSLVEERDGLGEVNDGSQAMEPVENYCADGWHSVCSFFVKFFDG</sequence>
<comment type="caution">
    <text evidence="8">The sequence shown here is derived from an EMBL/GenBank/DDBJ whole genome shotgun (WGS) entry which is preliminary data.</text>
</comment>
<keyword evidence="9" id="KW-1185">Reference proteome</keyword>
<evidence type="ECO:0000256" key="5">
    <source>
        <dbReference type="ARBA" id="ARBA00023157"/>
    </source>
</evidence>
<evidence type="ECO:0008006" key="10">
    <source>
        <dbReference type="Google" id="ProtNLM"/>
    </source>
</evidence>
<dbReference type="PANTHER" id="PTHR15258:SF3">
    <property type="entry name" value="FIBROBLAST GROWTH FACTOR-BINDING PROTEIN 3"/>
    <property type="match status" value="1"/>
</dbReference>
<evidence type="ECO:0000256" key="3">
    <source>
        <dbReference type="ARBA" id="ARBA00022525"/>
    </source>
</evidence>
<reference evidence="8" key="1">
    <citation type="submission" date="2021-01" db="EMBL/GenBank/DDBJ databases">
        <authorList>
            <person name="Zahm M."/>
            <person name="Roques C."/>
            <person name="Cabau C."/>
            <person name="Klopp C."/>
            <person name="Donnadieu C."/>
            <person name="Jouanno E."/>
            <person name="Lampietro C."/>
            <person name="Louis A."/>
            <person name="Herpin A."/>
            <person name="Echchiki A."/>
            <person name="Berthelot C."/>
            <person name="Parey E."/>
            <person name="Roest-Crollius H."/>
            <person name="Braasch I."/>
            <person name="Postlethwait J."/>
            <person name="Bobe J."/>
            <person name="Montfort J."/>
            <person name="Bouchez O."/>
            <person name="Begum T."/>
            <person name="Mejri S."/>
            <person name="Adams A."/>
            <person name="Chen W.-J."/>
            <person name="Guiguen Y."/>
        </authorList>
    </citation>
    <scope>NUCLEOTIDE SEQUENCE</scope>
    <source>
        <strain evidence="8">YG-15Mar2019-1</strain>
        <tissue evidence="8">Brain</tissue>
    </source>
</reference>
<dbReference type="OrthoDB" id="8803710at2759"/>
<feature type="compositionally biased region" description="Basic and acidic residues" evidence="7">
    <location>
        <begin position="198"/>
        <end position="217"/>
    </location>
</feature>
<dbReference type="AlphaFoldDB" id="A0A9D3PMG5"/>
<evidence type="ECO:0000313" key="8">
    <source>
        <dbReference type="EMBL" id="KAG7462454.1"/>
    </source>
</evidence>
<dbReference type="InterPro" id="IPR010510">
    <property type="entry name" value="FGF1-bd"/>
</dbReference>
<evidence type="ECO:0000256" key="6">
    <source>
        <dbReference type="ARBA" id="ARBA00023183"/>
    </source>
</evidence>
<feature type="region of interest" description="Disordered" evidence="7">
    <location>
        <begin position="198"/>
        <end position="224"/>
    </location>
</feature>
<comment type="subcellular location">
    <subcellularLocation>
        <location evidence="1">Secreted</location>
    </subcellularLocation>
</comment>
<name>A0A9D3PMG5_MEGAT</name>
<proteinExistence type="inferred from homology"/>
<feature type="region of interest" description="Disordered" evidence="7">
    <location>
        <begin position="63"/>
        <end position="99"/>
    </location>
</feature>
<gene>
    <name evidence="8" type="ORF">MATL_G00185030</name>
</gene>
<dbReference type="GO" id="GO:0005576">
    <property type="term" value="C:extracellular region"/>
    <property type="evidence" value="ECO:0007669"/>
    <property type="project" value="UniProtKB-SubCell"/>
</dbReference>
<evidence type="ECO:0000256" key="2">
    <source>
        <dbReference type="ARBA" id="ARBA00008326"/>
    </source>
</evidence>
<dbReference type="GO" id="GO:0007267">
    <property type="term" value="P:cell-cell signaling"/>
    <property type="evidence" value="ECO:0007669"/>
    <property type="project" value="TreeGrafter"/>
</dbReference>
<dbReference type="GO" id="GO:0019838">
    <property type="term" value="F:growth factor binding"/>
    <property type="evidence" value="ECO:0007669"/>
    <property type="project" value="UniProtKB-KW"/>
</dbReference>
<accession>A0A9D3PMG5</accession>
<dbReference type="EMBL" id="JAFDVH010000016">
    <property type="protein sequence ID" value="KAG7462454.1"/>
    <property type="molecule type" value="Genomic_DNA"/>
</dbReference>
<dbReference type="Proteomes" id="UP001046870">
    <property type="component" value="Chromosome 16"/>
</dbReference>
<dbReference type="Pfam" id="PF06473">
    <property type="entry name" value="FGF-BP1"/>
    <property type="match status" value="1"/>
</dbReference>
<evidence type="ECO:0000313" key="9">
    <source>
        <dbReference type="Proteomes" id="UP001046870"/>
    </source>
</evidence>
<organism evidence="8 9">
    <name type="scientific">Megalops atlanticus</name>
    <name type="common">Tarpon</name>
    <name type="synonym">Clupea gigantea</name>
    <dbReference type="NCBI Taxonomy" id="7932"/>
    <lineage>
        <taxon>Eukaryota</taxon>
        <taxon>Metazoa</taxon>
        <taxon>Chordata</taxon>
        <taxon>Craniata</taxon>
        <taxon>Vertebrata</taxon>
        <taxon>Euteleostomi</taxon>
        <taxon>Actinopterygii</taxon>
        <taxon>Neopterygii</taxon>
        <taxon>Teleostei</taxon>
        <taxon>Elopiformes</taxon>
        <taxon>Megalopidae</taxon>
        <taxon>Megalops</taxon>
    </lineage>
</organism>
<keyword evidence="4" id="KW-0732">Signal</keyword>
<evidence type="ECO:0000256" key="1">
    <source>
        <dbReference type="ARBA" id="ARBA00004613"/>
    </source>
</evidence>
<comment type="similarity">
    <text evidence="2">Belongs to the fibroblast growth factor-binding protein family.</text>
</comment>
<keyword evidence="3" id="KW-0964">Secreted</keyword>
<keyword evidence="6" id="KW-0340">Growth factor binding</keyword>
<dbReference type="PANTHER" id="PTHR15258">
    <property type="entry name" value="FGF BINDING PROTEIN-RELATED"/>
    <property type="match status" value="1"/>
</dbReference>
<evidence type="ECO:0000256" key="7">
    <source>
        <dbReference type="SAM" id="MobiDB-lite"/>
    </source>
</evidence>
<protein>
    <recommendedName>
        <fullName evidence="10">Fibroblast growth factor binding protein 3</fullName>
    </recommendedName>
</protein>
<evidence type="ECO:0000256" key="4">
    <source>
        <dbReference type="ARBA" id="ARBA00022729"/>
    </source>
</evidence>
<keyword evidence="5" id="KW-1015">Disulfide bond</keyword>